<reference evidence="2 4" key="1">
    <citation type="submission" date="2018-06" db="EMBL/GenBank/DDBJ databases">
        <authorList>
            <consortium name="Pathogen Informatics"/>
            <person name="Doyle S."/>
        </authorList>
    </citation>
    <scope>NUCLEOTIDE SEQUENCE [LARGE SCALE GENOMIC DNA]</scope>
    <source>
        <strain evidence="2 4">NCTC11370</strain>
    </source>
</reference>
<sequence>MPCKLCQKDTKLVKSHIIPEAFYSYVFPENEGIIVSKDEYSKRLPICVYDKTILCGNCEKMFQDWDDYGNQFFHHILSKPDSLIKKNTKILAYVFNNIDSKKLALFIISVLWRASVSQESFFENVKLGPFGDKIKSLLLNDSVDEINNFPIIISLFNFSDNRALHPPHRTRINAVNYYYLYFFNSEILIKVDSRPLVIYKQLILEPNKSLIVSIVDLPLIIQLLKQ</sequence>
<evidence type="ECO:0000313" key="2">
    <source>
        <dbReference type="EMBL" id="STO91526.1"/>
    </source>
</evidence>
<gene>
    <name evidence="1" type="ORF">NCTC11370_03381</name>
    <name evidence="2" type="ORF">NCTC11370_03504</name>
    <name evidence="3" type="ORF">NCTC11370_03745</name>
</gene>
<dbReference type="Proteomes" id="UP000254554">
    <property type="component" value="Unassembled WGS sequence"/>
</dbReference>
<organism evidence="2 4">
    <name type="scientific">Fluoribacter dumoffii</name>
    <dbReference type="NCBI Taxonomy" id="463"/>
    <lineage>
        <taxon>Bacteria</taxon>
        <taxon>Pseudomonadati</taxon>
        <taxon>Pseudomonadota</taxon>
        <taxon>Gammaproteobacteria</taxon>
        <taxon>Legionellales</taxon>
        <taxon>Legionellaceae</taxon>
        <taxon>Fluoribacter</taxon>
    </lineage>
</organism>
<evidence type="ECO:0000313" key="1">
    <source>
        <dbReference type="EMBL" id="STO91403.1"/>
    </source>
</evidence>
<proteinExistence type="predicted"/>
<dbReference type="EMBL" id="UGGT01000005">
    <property type="protein sequence ID" value="STO91767.1"/>
    <property type="molecule type" value="Genomic_DNA"/>
</dbReference>
<dbReference type="EMBL" id="UGGT01000002">
    <property type="protein sequence ID" value="STO91403.1"/>
    <property type="molecule type" value="Genomic_DNA"/>
</dbReference>
<evidence type="ECO:0000313" key="3">
    <source>
        <dbReference type="EMBL" id="STO91767.1"/>
    </source>
</evidence>
<dbReference type="AlphaFoldDB" id="A0A377ITK1"/>
<dbReference type="EMBL" id="UGGT01000002">
    <property type="protein sequence ID" value="STO91526.1"/>
    <property type="molecule type" value="Genomic_DNA"/>
</dbReference>
<accession>A0A377ITK1</accession>
<dbReference type="RefSeq" id="WP_058393388.1">
    <property type="nucleotide sequence ID" value="NZ_UGGT01000002.1"/>
</dbReference>
<evidence type="ECO:0000313" key="4">
    <source>
        <dbReference type="Proteomes" id="UP000254554"/>
    </source>
</evidence>
<protein>
    <recommendedName>
        <fullName evidence="5">HNH endonuclease 5 domain-containing protein</fullName>
    </recommendedName>
</protein>
<keyword evidence="4" id="KW-1185">Reference proteome</keyword>
<evidence type="ECO:0008006" key="5">
    <source>
        <dbReference type="Google" id="ProtNLM"/>
    </source>
</evidence>
<dbReference type="OrthoDB" id="5518417at2"/>
<name>A0A377ITK1_9GAMM</name>